<evidence type="ECO:0000313" key="5">
    <source>
        <dbReference type="Proteomes" id="UP000316726"/>
    </source>
</evidence>
<dbReference type="Gene3D" id="3.40.50.1820">
    <property type="entry name" value="alpha/beta hydrolase"/>
    <property type="match status" value="1"/>
</dbReference>
<dbReference type="InterPro" id="IPR029058">
    <property type="entry name" value="AB_hydrolase_fold"/>
</dbReference>
<keyword evidence="5" id="KW-1185">Reference proteome</keyword>
<reference evidence="4 5" key="1">
    <citation type="submission" date="2018-07" db="EMBL/GenBank/DDBJ databases">
        <title>The complete nuclear genome of the prasinophyte Chloropicon primus (CCMP1205).</title>
        <authorList>
            <person name="Pombert J.-F."/>
            <person name="Otis C."/>
            <person name="Turmel M."/>
            <person name="Lemieux C."/>
        </authorList>
    </citation>
    <scope>NUCLEOTIDE SEQUENCE [LARGE SCALE GENOMIC DNA]</scope>
    <source>
        <strain evidence="4 5">CCMP1205</strain>
    </source>
</reference>
<dbReference type="AlphaFoldDB" id="A0A5B8MXU3"/>
<dbReference type="PANTHER" id="PTHR33428:SF14">
    <property type="entry name" value="CARBOXYLESTERASE TYPE B DOMAIN-CONTAINING PROTEIN"/>
    <property type="match status" value="1"/>
</dbReference>
<evidence type="ECO:0000313" key="2">
    <source>
        <dbReference type="EMBL" id="CAD9719479.1"/>
    </source>
</evidence>
<dbReference type="EMBL" id="HBHL01012718">
    <property type="protein sequence ID" value="CAD9719480.1"/>
    <property type="molecule type" value="Transcribed_RNA"/>
</dbReference>
<proteinExistence type="predicted"/>
<dbReference type="PANTHER" id="PTHR33428">
    <property type="entry name" value="CHLOROPHYLLASE-2, CHLOROPLASTIC"/>
    <property type="match status" value="1"/>
</dbReference>
<keyword evidence="1" id="KW-0732">Signal</keyword>
<evidence type="ECO:0008006" key="6">
    <source>
        <dbReference type="Google" id="ProtNLM"/>
    </source>
</evidence>
<dbReference type="EMBL" id="CP031051">
    <property type="protein sequence ID" value="QDZ25618.1"/>
    <property type="molecule type" value="Genomic_DNA"/>
</dbReference>
<dbReference type="InterPro" id="IPR017395">
    <property type="entry name" value="Chlorophyllase-like"/>
</dbReference>
<gene>
    <name evidence="4" type="ORF">A3770_18p81360</name>
    <name evidence="2" type="ORF">CPRI1469_LOCUS8345</name>
    <name evidence="3" type="ORF">CPRI1469_LOCUS8346</name>
</gene>
<feature type="signal peptide" evidence="1">
    <location>
        <begin position="1"/>
        <end position="19"/>
    </location>
</feature>
<evidence type="ECO:0000313" key="3">
    <source>
        <dbReference type="EMBL" id="CAD9719480.1"/>
    </source>
</evidence>
<name>A0A5B8MXU3_9CHLO</name>
<dbReference type="Proteomes" id="UP000316726">
    <property type="component" value="Chromosome 18"/>
</dbReference>
<protein>
    <recommendedName>
        <fullName evidence="6">Chlorophyllase</fullName>
    </recommendedName>
</protein>
<evidence type="ECO:0000313" key="4">
    <source>
        <dbReference type="EMBL" id="QDZ25618.1"/>
    </source>
</evidence>
<accession>A0A5B8MXU3</accession>
<feature type="chain" id="PRO_5036138511" description="Chlorophyllase" evidence="1">
    <location>
        <begin position="20"/>
        <end position="405"/>
    </location>
</feature>
<organism evidence="4 5">
    <name type="scientific">Chloropicon primus</name>
    <dbReference type="NCBI Taxonomy" id="1764295"/>
    <lineage>
        <taxon>Eukaryota</taxon>
        <taxon>Viridiplantae</taxon>
        <taxon>Chlorophyta</taxon>
        <taxon>Chloropicophyceae</taxon>
        <taxon>Chloropicales</taxon>
        <taxon>Chloropicaceae</taxon>
        <taxon>Chloropicon</taxon>
    </lineage>
</organism>
<reference evidence="2" key="2">
    <citation type="submission" date="2021-01" db="EMBL/GenBank/DDBJ databases">
        <authorList>
            <person name="Corre E."/>
            <person name="Pelletier E."/>
            <person name="Niang G."/>
            <person name="Scheremetjew M."/>
            <person name="Finn R."/>
            <person name="Kale V."/>
            <person name="Holt S."/>
            <person name="Cochrane G."/>
            <person name="Meng A."/>
            <person name="Brown T."/>
            <person name="Cohen L."/>
        </authorList>
    </citation>
    <scope>NUCLEOTIDE SEQUENCE</scope>
    <source>
        <strain evidence="2">CCMP1205</strain>
    </source>
</reference>
<dbReference type="Pfam" id="PF07224">
    <property type="entry name" value="Chlorophyllase"/>
    <property type="match status" value="1"/>
</dbReference>
<sequence>MRFLFVLSVVALVASFSFSESVRGDTLERFTRRNRFLVEEDDGIGEQEEEPLLASAQMLTPYRGAGPFDISREYKEWSFGNHTSRGVIYKPVSRNDNGVVTRMDDGSKFPAIVFGHGLCAKPEFYEHMNVLLSSWGYVVLATEEFSDCDVSNFAPGGEQVNTTAYTEELERNVLYLASGAVGGVNASAIALAGHSMGGGASINAAVSLEDRIPGLVKAVVAVAPWNGVEPNPSTRIPDLGSDVPVFLICSTQDSLVPCSGPITTEVVIGSFRMPFASLIPAIHGRHHGVDWNGGVLAMYENATSSGGDSPAVILAVVKDANHLTIVDTDGRAGGTKLAEEAFSRYLEFPKVDLERGAVLPTIEYSVAFLEWVMRGDAVARDLLWGEGIQSDARFRQPVLRSSGED</sequence>
<dbReference type="OrthoDB" id="2363873at2759"/>
<dbReference type="SUPFAM" id="SSF53474">
    <property type="entry name" value="alpha/beta-Hydrolases"/>
    <property type="match status" value="1"/>
</dbReference>
<evidence type="ECO:0000256" key="1">
    <source>
        <dbReference type="SAM" id="SignalP"/>
    </source>
</evidence>
<dbReference type="EMBL" id="HBHL01012717">
    <property type="protein sequence ID" value="CAD9719479.1"/>
    <property type="molecule type" value="Transcribed_RNA"/>
</dbReference>